<keyword evidence="1" id="KW-0479">Metal-binding</keyword>
<feature type="domain" description="RING-type" evidence="2">
    <location>
        <begin position="155"/>
        <end position="193"/>
    </location>
</feature>
<dbReference type="Proteomes" id="UP001215598">
    <property type="component" value="Unassembled WGS sequence"/>
</dbReference>
<dbReference type="InterPro" id="IPR013083">
    <property type="entry name" value="Znf_RING/FYVE/PHD"/>
</dbReference>
<evidence type="ECO:0000313" key="4">
    <source>
        <dbReference type="Proteomes" id="UP001215598"/>
    </source>
</evidence>
<gene>
    <name evidence="3" type="ORF">B0H16DRAFT_1741595</name>
</gene>
<comment type="caution">
    <text evidence="3">The sequence shown here is derived from an EMBL/GenBank/DDBJ whole genome shotgun (WGS) entry which is preliminary data.</text>
</comment>
<protein>
    <recommendedName>
        <fullName evidence="2">RING-type domain-containing protein</fullName>
    </recommendedName>
</protein>
<evidence type="ECO:0000313" key="3">
    <source>
        <dbReference type="EMBL" id="KAJ7715974.1"/>
    </source>
</evidence>
<keyword evidence="1" id="KW-0862">Zinc</keyword>
<keyword evidence="4" id="KW-1185">Reference proteome</keyword>
<dbReference type="PROSITE" id="PS50089">
    <property type="entry name" value="ZF_RING_2"/>
    <property type="match status" value="1"/>
</dbReference>
<dbReference type="Gene3D" id="3.30.40.10">
    <property type="entry name" value="Zinc/RING finger domain, C3HC4 (zinc finger)"/>
    <property type="match status" value="1"/>
</dbReference>
<dbReference type="InterPro" id="IPR001841">
    <property type="entry name" value="Znf_RING"/>
</dbReference>
<evidence type="ECO:0000259" key="2">
    <source>
        <dbReference type="PROSITE" id="PS50089"/>
    </source>
</evidence>
<dbReference type="AlphaFoldDB" id="A0AAD7H9W2"/>
<evidence type="ECO:0000256" key="1">
    <source>
        <dbReference type="PROSITE-ProRule" id="PRU00175"/>
    </source>
</evidence>
<dbReference type="Pfam" id="PF13923">
    <property type="entry name" value="zf-C3HC4_2"/>
    <property type="match status" value="1"/>
</dbReference>
<accession>A0AAD7H9W2</accession>
<dbReference type="GO" id="GO:0008270">
    <property type="term" value="F:zinc ion binding"/>
    <property type="evidence" value="ECO:0007669"/>
    <property type="project" value="UniProtKB-KW"/>
</dbReference>
<dbReference type="SUPFAM" id="SSF57850">
    <property type="entry name" value="RING/U-box"/>
    <property type="match status" value="1"/>
</dbReference>
<organism evidence="3 4">
    <name type="scientific">Mycena metata</name>
    <dbReference type="NCBI Taxonomy" id="1033252"/>
    <lineage>
        <taxon>Eukaryota</taxon>
        <taxon>Fungi</taxon>
        <taxon>Dikarya</taxon>
        <taxon>Basidiomycota</taxon>
        <taxon>Agaricomycotina</taxon>
        <taxon>Agaricomycetes</taxon>
        <taxon>Agaricomycetidae</taxon>
        <taxon>Agaricales</taxon>
        <taxon>Marasmiineae</taxon>
        <taxon>Mycenaceae</taxon>
        <taxon>Mycena</taxon>
    </lineage>
</organism>
<name>A0AAD7H9W2_9AGAR</name>
<keyword evidence="1" id="KW-0863">Zinc-finger</keyword>
<dbReference type="EMBL" id="JARKIB010000299">
    <property type="protein sequence ID" value="KAJ7715974.1"/>
    <property type="molecule type" value="Genomic_DNA"/>
</dbReference>
<reference evidence="3" key="1">
    <citation type="submission" date="2023-03" db="EMBL/GenBank/DDBJ databases">
        <title>Massive genome expansion in bonnet fungi (Mycena s.s.) driven by repeated elements and novel gene families across ecological guilds.</title>
        <authorList>
            <consortium name="Lawrence Berkeley National Laboratory"/>
            <person name="Harder C.B."/>
            <person name="Miyauchi S."/>
            <person name="Viragh M."/>
            <person name="Kuo A."/>
            <person name="Thoen E."/>
            <person name="Andreopoulos B."/>
            <person name="Lu D."/>
            <person name="Skrede I."/>
            <person name="Drula E."/>
            <person name="Henrissat B."/>
            <person name="Morin E."/>
            <person name="Kohler A."/>
            <person name="Barry K."/>
            <person name="LaButti K."/>
            <person name="Morin E."/>
            <person name="Salamov A."/>
            <person name="Lipzen A."/>
            <person name="Mereny Z."/>
            <person name="Hegedus B."/>
            <person name="Baldrian P."/>
            <person name="Stursova M."/>
            <person name="Weitz H."/>
            <person name="Taylor A."/>
            <person name="Grigoriev I.V."/>
            <person name="Nagy L.G."/>
            <person name="Martin F."/>
            <person name="Kauserud H."/>
        </authorList>
    </citation>
    <scope>NUCLEOTIDE SEQUENCE</scope>
    <source>
        <strain evidence="3">CBHHK182m</strain>
    </source>
</reference>
<sequence length="242" mass="27686">MDGYRRPDDDGRLFTARRSSDALLMSSRRPRSLRIDLDSPRDAVRTTPLITRIGGPQITSFTPEEWQLQQSRRQRALRFASTTVSTLRRMRASSPRCSLGIDVVSRLGHSAAYDASSYTFQGRRVVREAPLDHDDLYIGQARPPQLDPAYEEQTCVICMGLKSHPVSYICGHGHCYVCIRLWLEHDWGCPECRITMTVPPFRVFTEDKIIARMHGAWDLSTVDYSWEGLEFPYMLPSDSDDI</sequence>
<proteinExistence type="predicted"/>